<dbReference type="AlphaFoldDB" id="A0A090AIS4"/>
<dbReference type="PANTHER" id="PTHR21368">
    <property type="entry name" value="50S RIBOSOMAL PROTEIN L9"/>
    <property type="match status" value="1"/>
</dbReference>
<evidence type="ECO:0000256" key="8">
    <source>
        <dbReference type="SAM" id="Coils"/>
    </source>
</evidence>
<keyword evidence="2 7" id="KW-0699">rRNA-binding</keyword>
<dbReference type="KEGG" id="sbw:TGUWTKB_0430"/>
<dbReference type="PROSITE" id="PS00651">
    <property type="entry name" value="RIBOSOMAL_L9"/>
    <property type="match status" value="1"/>
</dbReference>
<gene>
    <name evidence="7 10" type="primary">rplI</name>
    <name evidence="10" type="ORF">TGUWTKB_0430</name>
</gene>
<evidence type="ECO:0000256" key="1">
    <source>
        <dbReference type="ARBA" id="ARBA00010605"/>
    </source>
</evidence>
<evidence type="ECO:0000313" key="11">
    <source>
        <dbReference type="Proteomes" id="UP000031627"/>
    </source>
</evidence>
<proteinExistence type="inferred from homology"/>
<dbReference type="InterPro" id="IPR020070">
    <property type="entry name" value="Ribosomal_bL9_N"/>
</dbReference>
<evidence type="ECO:0000256" key="5">
    <source>
        <dbReference type="ARBA" id="ARBA00023274"/>
    </source>
</evidence>
<evidence type="ECO:0000256" key="3">
    <source>
        <dbReference type="ARBA" id="ARBA00022884"/>
    </source>
</evidence>
<dbReference type="GO" id="GO:0003735">
    <property type="term" value="F:structural constituent of ribosome"/>
    <property type="evidence" value="ECO:0007669"/>
    <property type="project" value="InterPro"/>
</dbReference>
<evidence type="ECO:0000256" key="2">
    <source>
        <dbReference type="ARBA" id="ARBA00022730"/>
    </source>
</evidence>
<evidence type="ECO:0000256" key="4">
    <source>
        <dbReference type="ARBA" id="ARBA00022980"/>
    </source>
</evidence>
<dbReference type="GO" id="GO:0005840">
    <property type="term" value="C:ribosome"/>
    <property type="evidence" value="ECO:0007669"/>
    <property type="project" value="UniProtKB-KW"/>
</dbReference>
<evidence type="ECO:0000256" key="7">
    <source>
        <dbReference type="HAMAP-Rule" id="MF_00503"/>
    </source>
</evidence>
<dbReference type="InterPro" id="IPR020594">
    <property type="entry name" value="Ribosomal_bL9_bac/chp"/>
</dbReference>
<dbReference type="InterPro" id="IPR009027">
    <property type="entry name" value="Ribosomal_bL9/RNase_H1_N"/>
</dbReference>
<dbReference type="InterPro" id="IPR020069">
    <property type="entry name" value="Ribosomal_bL9_C"/>
</dbReference>
<dbReference type="Pfam" id="PF03948">
    <property type="entry name" value="Ribosomal_L9_C"/>
    <property type="match status" value="1"/>
</dbReference>
<dbReference type="NCBIfam" id="TIGR00158">
    <property type="entry name" value="L9"/>
    <property type="match status" value="1"/>
</dbReference>
<feature type="coiled-coil region" evidence="8">
    <location>
        <begin position="37"/>
        <end position="64"/>
    </location>
</feature>
<dbReference type="InterPro" id="IPR000244">
    <property type="entry name" value="Ribosomal_bL9"/>
</dbReference>
<reference evidence="10 11" key="2">
    <citation type="journal article" date="2014" name="Curr. Biol.">
        <title>Symbiont-Supplemented Maternal Investment Underpinning Host's Ecological Adaptation.</title>
        <authorList>
            <person name="Kaiwa N."/>
            <person name="Hosokawa T."/>
            <person name="Nikoh N."/>
            <person name="Tanahashi M."/>
            <person name="Moriyama M."/>
            <person name="Meng X.Y."/>
            <person name="Maeda T."/>
            <person name="Yamaguchi K."/>
            <person name="Shigenobu S."/>
            <person name="Ito M."/>
            <person name="Fukatsu T."/>
        </authorList>
    </citation>
    <scope>NUCLEOTIDE SEQUENCE [LARGE SCALE GENOMIC DNA]</scope>
    <source>
        <strain evidence="10 11">UwTKB</strain>
    </source>
</reference>
<protein>
    <recommendedName>
        <fullName evidence="6 7">Large ribosomal subunit protein bL9</fullName>
    </recommendedName>
</protein>
<comment type="function">
    <text evidence="7">Binds to the 23S rRNA.</text>
</comment>
<keyword evidence="4 7" id="KW-0689">Ribosomal protein</keyword>
<dbReference type="SUPFAM" id="SSF55653">
    <property type="entry name" value="Ribosomal protein L9 C-domain"/>
    <property type="match status" value="1"/>
</dbReference>
<dbReference type="Proteomes" id="UP000031627">
    <property type="component" value="Chromosome"/>
</dbReference>
<dbReference type="InterPro" id="IPR036935">
    <property type="entry name" value="Ribosomal_bL9_N_sf"/>
</dbReference>
<evidence type="ECO:0000259" key="9">
    <source>
        <dbReference type="PROSITE" id="PS00651"/>
    </source>
</evidence>
<name>A0A090AIS4_9ENTR</name>
<keyword evidence="5 7" id="KW-0687">Ribonucleoprotein</keyword>
<dbReference type="STRING" id="1410383.TGUWTKB_0430"/>
<dbReference type="OrthoDB" id="9788336at2"/>
<feature type="domain" description="Ribosomal protein L9" evidence="9">
    <location>
        <begin position="13"/>
        <end position="40"/>
    </location>
</feature>
<dbReference type="GO" id="GO:1990904">
    <property type="term" value="C:ribonucleoprotein complex"/>
    <property type="evidence" value="ECO:0007669"/>
    <property type="project" value="UniProtKB-KW"/>
</dbReference>
<accession>A0A090AIS4</accession>
<dbReference type="GO" id="GO:0019843">
    <property type="term" value="F:rRNA binding"/>
    <property type="evidence" value="ECO:0007669"/>
    <property type="project" value="UniProtKB-UniRule"/>
</dbReference>
<reference evidence="11" key="1">
    <citation type="submission" date="2013-11" db="EMBL/GenBank/DDBJ databases">
        <title>Symbiont-containing voluminous jelly as an extraordinary maternal gift for overwintering insect nymphs.</title>
        <authorList>
            <person name="Kaiwa N."/>
            <person name="Hosokawa T."/>
            <person name="Nikoh N."/>
            <person name="Meng X.Y."/>
            <person name="Tanahashi M."/>
            <person name="Moriyama M."/>
            <person name="Maeda T."/>
            <person name="Yamaguchi K."/>
            <person name="Shigenobu S."/>
            <person name="Ito M."/>
            <person name="Fukatsu T."/>
        </authorList>
    </citation>
    <scope>NUCLEOTIDE SEQUENCE [LARGE SCALE GENOMIC DNA]</scope>
    <source>
        <strain evidence="11">UwTKB</strain>
    </source>
</reference>
<dbReference type="SUPFAM" id="SSF55658">
    <property type="entry name" value="L9 N-domain-like"/>
    <property type="match status" value="1"/>
</dbReference>
<dbReference type="Gene3D" id="3.10.430.100">
    <property type="entry name" value="Ribosomal protein L9, C-terminal domain"/>
    <property type="match status" value="1"/>
</dbReference>
<evidence type="ECO:0000256" key="6">
    <source>
        <dbReference type="ARBA" id="ARBA00035292"/>
    </source>
</evidence>
<comment type="similarity">
    <text evidence="1 7">Belongs to the bacterial ribosomal protein bL9 family.</text>
</comment>
<dbReference type="HAMAP" id="MF_00503">
    <property type="entry name" value="Ribosomal_bL9"/>
    <property type="match status" value="1"/>
</dbReference>
<keyword evidence="8" id="KW-0175">Coiled coil</keyword>
<dbReference type="EMBL" id="AP014521">
    <property type="protein sequence ID" value="BAP58303.1"/>
    <property type="molecule type" value="Genomic_DNA"/>
</dbReference>
<organism evidence="10 11">
    <name type="scientific">Candidatus Tachikawaea gelatinosa</name>
    <dbReference type="NCBI Taxonomy" id="1410383"/>
    <lineage>
        <taxon>Bacteria</taxon>
        <taxon>Pseudomonadati</taxon>
        <taxon>Pseudomonadota</taxon>
        <taxon>Gammaproteobacteria</taxon>
        <taxon>Enterobacterales</taxon>
        <taxon>Enterobacteriaceae</taxon>
        <taxon>Candidatus Tachikawaea</taxon>
    </lineage>
</organism>
<dbReference type="Pfam" id="PF01281">
    <property type="entry name" value="Ribosomal_L9_N"/>
    <property type="match status" value="1"/>
</dbReference>
<dbReference type="Gene3D" id="3.40.5.10">
    <property type="entry name" value="Ribosomal protein L9, N-terminal domain"/>
    <property type="match status" value="1"/>
</dbReference>
<dbReference type="HOGENOM" id="CLU_078938_4_1_6"/>
<dbReference type="InterPro" id="IPR036791">
    <property type="entry name" value="Ribosomal_bL9_C_sf"/>
</dbReference>
<keyword evidence="3 7" id="KW-0694">RNA-binding</keyword>
<dbReference type="RefSeq" id="WP_041062314.1">
    <property type="nucleotide sequence ID" value="NZ_AP014521.1"/>
</dbReference>
<evidence type="ECO:0000313" key="10">
    <source>
        <dbReference type="EMBL" id="BAP58303.1"/>
    </source>
</evidence>
<sequence length="149" mass="16883">MDIILINKLKKLGNFGDHIKVKSGYARNFLIPKGKAISATQKNIKNFKNKREELEKKSLKMIKNLQQRAEKIKALGEIIIKAKVGKKGKLFGSVNAKNIKNALFKIGIIVEKNEIKLTKNMIRVAGKHEVQFNFQNNITASIFINIIPE</sequence>
<keyword evidence="11" id="KW-1185">Reference proteome</keyword>
<dbReference type="GO" id="GO:0006412">
    <property type="term" value="P:translation"/>
    <property type="evidence" value="ECO:0007669"/>
    <property type="project" value="UniProtKB-UniRule"/>
</dbReference>